<organism evidence="1 2">
    <name type="scientific">Vigna unguiculata</name>
    <name type="common">Cowpea</name>
    <dbReference type="NCBI Taxonomy" id="3917"/>
    <lineage>
        <taxon>Eukaryota</taxon>
        <taxon>Viridiplantae</taxon>
        <taxon>Streptophyta</taxon>
        <taxon>Embryophyta</taxon>
        <taxon>Tracheophyta</taxon>
        <taxon>Spermatophyta</taxon>
        <taxon>Magnoliopsida</taxon>
        <taxon>eudicotyledons</taxon>
        <taxon>Gunneridae</taxon>
        <taxon>Pentapetalae</taxon>
        <taxon>rosids</taxon>
        <taxon>fabids</taxon>
        <taxon>Fabales</taxon>
        <taxon>Fabaceae</taxon>
        <taxon>Papilionoideae</taxon>
        <taxon>50 kb inversion clade</taxon>
        <taxon>NPAAA clade</taxon>
        <taxon>indigoferoid/millettioid clade</taxon>
        <taxon>Phaseoleae</taxon>
        <taxon>Vigna</taxon>
    </lineage>
</organism>
<reference evidence="1 2" key="1">
    <citation type="submission" date="2019-04" db="EMBL/GenBank/DDBJ databases">
        <title>An improved genome assembly and genetic linkage map for asparagus bean, Vigna unguiculata ssp. sesquipedialis.</title>
        <authorList>
            <person name="Xia Q."/>
            <person name="Zhang R."/>
            <person name="Dong Y."/>
        </authorList>
    </citation>
    <scope>NUCLEOTIDE SEQUENCE [LARGE SCALE GENOMIC DNA]</scope>
    <source>
        <tissue evidence="1">Leaf</tissue>
    </source>
</reference>
<dbReference type="AlphaFoldDB" id="A0A4D6L605"/>
<proteinExistence type="predicted"/>
<gene>
    <name evidence="1" type="ORF">DEO72_LG2g4249</name>
</gene>
<accession>A0A4D6L605</accession>
<dbReference type="Proteomes" id="UP000501690">
    <property type="component" value="Linkage Group LG2"/>
</dbReference>
<name>A0A4D6L605_VIGUN</name>
<sequence>MSSHFNFFSSLKQVEKRLKLDQTSAAIESQTQESTLGSPIFLQSNCSQNCPSQDSSEPPQAFLSLPQEFPATYQNPSQIDHVEKRLKLDQTSAAIESQTQESTLGSPIFLQSNCSQNCPSQDSSEPPQAFLSLPQEFPATYQNPSQIDHLLGLSDKQEQRGDSFDDCGSCHCEGGFYEKVVGVEGPKCRKEVVRLDGWIKHFLNGGGEEKLEPLRLAHLLLGKAAFVSDGGAYRELDFPSTIQEFLHTDPSCN</sequence>
<keyword evidence="2" id="KW-1185">Reference proteome</keyword>
<protein>
    <submittedName>
        <fullName evidence="1">Uncharacterized protein</fullName>
    </submittedName>
</protein>
<evidence type="ECO:0000313" key="1">
    <source>
        <dbReference type="EMBL" id="QCD83900.1"/>
    </source>
</evidence>
<evidence type="ECO:0000313" key="2">
    <source>
        <dbReference type="Proteomes" id="UP000501690"/>
    </source>
</evidence>
<dbReference type="EMBL" id="CP039346">
    <property type="protein sequence ID" value="QCD83900.1"/>
    <property type="molecule type" value="Genomic_DNA"/>
</dbReference>